<dbReference type="Pfam" id="PF03230">
    <property type="entry name" value="Antirestrict"/>
    <property type="match status" value="1"/>
</dbReference>
<organism evidence="2 3">
    <name type="scientific">Serratia plymuthica</name>
    <dbReference type="NCBI Taxonomy" id="82996"/>
    <lineage>
        <taxon>Bacteria</taxon>
        <taxon>Pseudomonadati</taxon>
        <taxon>Pseudomonadota</taxon>
        <taxon>Gammaproteobacteria</taxon>
        <taxon>Enterobacterales</taxon>
        <taxon>Yersiniaceae</taxon>
        <taxon>Serratia</taxon>
    </lineage>
</organism>
<sequence length="168" mass="18793">MNTPVNIAQSDVEDVTKIEITDARRRLAFVPELFATPLGESMAMSFLRKHSNYDGGMWNFYEVPRGLSGHVASWTDIITTRPTGYIAPAEGTYRLTIPGNYFDADVLADAAGIIATLFVLNQLSWKVSEMGSEYALTCQGLVDRQDALKDYISIIKHPERELIFRSID</sequence>
<accession>A0A318NWN1</accession>
<dbReference type="AlphaFoldDB" id="A0A318NWN1"/>
<protein>
    <submittedName>
        <fullName evidence="2">Antirestriction protein</fullName>
    </submittedName>
</protein>
<comment type="caution">
    <text evidence="2">The sequence shown here is derived from an EMBL/GenBank/DDBJ whole genome shotgun (WGS) entry which is preliminary data.</text>
</comment>
<dbReference type="EMBL" id="PESE01000004">
    <property type="protein sequence ID" value="PYD38250.1"/>
    <property type="molecule type" value="Genomic_DNA"/>
</dbReference>
<dbReference type="Gene3D" id="3.30.70.3580">
    <property type="entry name" value="Antirestriction protein"/>
    <property type="match status" value="1"/>
</dbReference>
<comment type="similarity">
    <text evidence="1">Belongs to the antirestriction protein family.</text>
</comment>
<dbReference type="InterPro" id="IPR042297">
    <property type="entry name" value="Antirestriction_sf"/>
</dbReference>
<gene>
    <name evidence="2" type="ORF">CT690_15335</name>
</gene>
<proteinExistence type="inferred from homology"/>
<evidence type="ECO:0000313" key="2">
    <source>
        <dbReference type="EMBL" id="PYD38250.1"/>
    </source>
</evidence>
<dbReference type="OrthoDB" id="1164967at2"/>
<evidence type="ECO:0000313" key="3">
    <source>
        <dbReference type="Proteomes" id="UP000248196"/>
    </source>
</evidence>
<dbReference type="Proteomes" id="UP000248196">
    <property type="component" value="Unassembled WGS sequence"/>
</dbReference>
<name>A0A318NWN1_SERPL</name>
<dbReference type="RefSeq" id="WP_004948406.1">
    <property type="nucleotide sequence ID" value="NZ_PESE01000004.1"/>
</dbReference>
<evidence type="ECO:0000256" key="1">
    <source>
        <dbReference type="ARBA" id="ARBA00008618"/>
    </source>
</evidence>
<dbReference type="InterPro" id="IPR004914">
    <property type="entry name" value="Antirestrict"/>
</dbReference>
<reference evidence="2 3" key="1">
    <citation type="submission" date="2017-11" db="EMBL/GenBank/DDBJ databases">
        <title>Genome sequence of the oocydin A producing rhizobacterium Serratia plymuthica 4Rx5.</title>
        <authorList>
            <person name="Matilla M.A."/>
            <person name="Udaondo Z."/>
            <person name="Salmond G.P.C."/>
        </authorList>
    </citation>
    <scope>NUCLEOTIDE SEQUENCE [LARGE SCALE GENOMIC DNA]</scope>
    <source>
        <strain evidence="2 3">4Rx5</strain>
    </source>
</reference>